<comment type="caution">
    <text evidence="5">The sequence shown here is derived from an EMBL/GenBank/DDBJ whole genome shotgun (WGS) entry which is preliminary data.</text>
</comment>
<reference evidence="5 6" key="1">
    <citation type="submission" date="2015-09" db="EMBL/GenBank/DDBJ databases">
        <title>Bacillus cereus food isolates.</title>
        <authorList>
            <person name="Boekhorst J."/>
        </authorList>
    </citation>
    <scope>NUCLEOTIDE SEQUENCE [LARGE SCALE GENOMIC DNA]</scope>
    <source>
        <strain evidence="5 6">B4082</strain>
    </source>
</reference>
<dbReference type="EMBL" id="LJKA01000016">
    <property type="protein sequence ID" value="KZD39452.1"/>
    <property type="molecule type" value="Genomic_DNA"/>
</dbReference>
<evidence type="ECO:0000313" key="5">
    <source>
        <dbReference type="EMBL" id="KZD39452.1"/>
    </source>
</evidence>
<comment type="similarity">
    <text evidence="1">Belongs to the ComF/GntX family.</text>
</comment>
<dbReference type="SUPFAM" id="SSF53271">
    <property type="entry name" value="PRTase-like"/>
    <property type="match status" value="1"/>
</dbReference>
<dbReference type="InterPro" id="IPR000836">
    <property type="entry name" value="PRTase_dom"/>
</dbReference>
<protein>
    <submittedName>
        <fullName evidence="5">Competence protein F-like protein</fullName>
    </submittedName>
</protein>
<dbReference type="PANTHER" id="PTHR47505">
    <property type="entry name" value="DNA UTILIZATION PROTEIN YHGH"/>
    <property type="match status" value="1"/>
</dbReference>
<dbReference type="CDD" id="cd06223">
    <property type="entry name" value="PRTases_typeI"/>
    <property type="match status" value="1"/>
</dbReference>
<dbReference type="Gene3D" id="3.40.50.2020">
    <property type="match status" value="1"/>
</dbReference>
<feature type="region of interest" description="Disordered" evidence="2">
    <location>
        <begin position="163"/>
        <end position="183"/>
    </location>
</feature>
<sequence>MHCLLCDEYILETVSWYTFFVKSHEKYICDRCEQKLSYIIGEICTECGRPLERISNLFKKDDICMDCIRWMDDEKYWPFKNRSLYVYDDEMKEIVAQFKFRGDAELVHIFHRSFRELFQKYFPVVSTVIAVPLSREREYERGFNQAELLATCLPVKVSYPSLRRRETEKQSKKSRKERLSGSNPFYFQGEEMFHDQRILLVDDVYTTGITVRQIGSLLYDRGAREVSSLTLCRS</sequence>
<name>A0A164H4X2_BACCE</name>
<dbReference type="AlphaFoldDB" id="A0A164H4X2"/>
<organism evidence="5 6">
    <name type="scientific">Bacillus cereus</name>
    <dbReference type="NCBI Taxonomy" id="1396"/>
    <lineage>
        <taxon>Bacteria</taxon>
        <taxon>Bacillati</taxon>
        <taxon>Bacillota</taxon>
        <taxon>Bacilli</taxon>
        <taxon>Bacillales</taxon>
        <taxon>Bacillaceae</taxon>
        <taxon>Bacillus</taxon>
        <taxon>Bacillus cereus group</taxon>
    </lineage>
</organism>
<dbReference type="Proteomes" id="UP000076501">
    <property type="component" value="Unassembled WGS sequence"/>
</dbReference>
<dbReference type="InterPro" id="IPR029057">
    <property type="entry name" value="PRTase-like"/>
</dbReference>
<evidence type="ECO:0000259" key="3">
    <source>
        <dbReference type="Pfam" id="PF00156"/>
    </source>
</evidence>
<dbReference type="RefSeq" id="WP_063221803.1">
    <property type="nucleotide sequence ID" value="NZ_JAEHBS010000011.1"/>
</dbReference>
<evidence type="ECO:0000259" key="4">
    <source>
        <dbReference type="Pfam" id="PF18912"/>
    </source>
</evidence>
<dbReference type="InterPro" id="IPR051910">
    <property type="entry name" value="ComF/GntX_DNA_util-trans"/>
</dbReference>
<dbReference type="PATRIC" id="fig|1396.539.peg.606"/>
<dbReference type="PANTHER" id="PTHR47505:SF1">
    <property type="entry name" value="DNA UTILIZATION PROTEIN YHGH"/>
    <property type="match status" value="1"/>
</dbReference>
<dbReference type="Pfam" id="PF00156">
    <property type="entry name" value="Pribosyltran"/>
    <property type="match status" value="1"/>
</dbReference>
<dbReference type="InterPro" id="IPR044005">
    <property type="entry name" value="DZR_2"/>
</dbReference>
<evidence type="ECO:0000313" key="6">
    <source>
        <dbReference type="Proteomes" id="UP000076501"/>
    </source>
</evidence>
<feature type="domain" description="Phosphoribosyltransferase" evidence="3">
    <location>
        <begin position="142"/>
        <end position="233"/>
    </location>
</feature>
<dbReference type="Pfam" id="PF18912">
    <property type="entry name" value="DZR_2"/>
    <property type="match status" value="1"/>
</dbReference>
<evidence type="ECO:0000256" key="1">
    <source>
        <dbReference type="ARBA" id="ARBA00008007"/>
    </source>
</evidence>
<proteinExistence type="inferred from homology"/>
<evidence type="ECO:0000256" key="2">
    <source>
        <dbReference type="SAM" id="MobiDB-lite"/>
    </source>
</evidence>
<feature type="domain" description="Double zinc ribbon" evidence="4">
    <location>
        <begin position="2"/>
        <end position="67"/>
    </location>
</feature>
<accession>A0A164H4X2</accession>
<gene>
    <name evidence="5" type="ORF">B4082_1231</name>
</gene>